<reference evidence="11 12" key="1">
    <citation type="journal article" date="2016" name="Mol. Biol. Evol.">
        <title>Comparative Genomics of Early-Diverging Mushroom-Forming Fungi Provides Insights into the Origins of Lignocellulose Decay Capabilities.</title>
        <authorList>
            <person name="Nagy L.G."/>
            <person name="Riley R."/>
            <person name="Tritt A."/>
            <person name="Adam C."/>
            <person name="Daum C."/>
            <person name="Floudas D."/>
            <person name="Sun H."/>
            <person name="Yadav J.S."/>
            <person name="Pangilinan J."/>
            <person name="Larsson K.H."/>
            <person name="Matsuura K."/>
            <person name="Barry K."/>
            <person name="Labutti K."/>
            <person name="Kuo R."/>
            <person name="Ohm R.A."/>
            <person name="Bhattacharya S.S."/>
            <person name="Shirouzu T."/>
            <person name="Yoshinaga Y."/>
            <person name="Martin F.M."/>
            <person name="Grigoriev I.V."/>
            <person name="Hibbett D.S."/>
        </authorList>
    </citation>
    <scope>NUCLEOTIDE SEQUENCE [LARGE SCALE GENOMIC DNA]</scope>
    <source>
        <strain evidence="11 12">HHB12733</strain>
    </source>
</reference>
<dbReference type="OrthoDB" id="2418081at2759"/>
<sequence length="242" mass="26857">MAHLQPLKFVQVLPVAKHTATVFFIHGLGDSGSGWEPVADMLSDAHPHVKWILPNARMQPVTINYGMPSPSWFDIYTLGDRSMPHREDEKGMLESVATIDAMIDEEITKNNIPSERIIVGGFSQGGALSMLIGTTTQRKLGGVIVLSGWLPLRTKIQSMISPYVKTVPIFQGHGAQDNVVQYEWGRLSYEYLKEKLGIKDAEPGKLKEGGIQFKTYQGLMHSASEREIADIGSWLKEVLPDN</sequence>
<dbReference type="InParanoid" id="A0A165DQL0"/>
<evidence type="ECO:0000256" key="4">
    <source>
        <dbReference type="ARBA" id="ARBA00022487"/>
    </source>
</evidence>
<dbReference type="GO" id="GO:0005737">
    <property type="term" value="C:cytoplasm"/>
    <property type="evidence" value="ECO:0007669"/>
    <property type="project" value="TreeGrafter"/>
</dbReference>
<dbReference type="Gene3D" id="3.40.50.1820">
    <property type="entry name" value="alpha/beta hydrolase"/>
    <property type="match status" value="1"/>
</dbReference>
<dbReference type="PANTHER" id="PTHR10655">
    <property type="entry name" value="LYSOPHOSPHOLIPASE-RELATED"/>
    <property type="match status" value="1"/>
</dbReference>
<dbReference type="GO" id="GO:0006631">
    <property type="term" value="P:fatty acid metabolic process"/>
    <property type="evidence" value="ECO:0007669"/>
    <property type="project" value="UniProtKB-KW"/>
</dbReference>
<evidence type="ECO:0000313" key="11">
    <source>
        <dbReference type="EMBL" id="KZT53318.1"/>
    </source>
</evidence>
<evidence type="ECO:0000256" key="3">
    <source>
        <dbReference type="ARBA" id="ARBA00014923"/>
    </source>
</evidence>
<evidence type="ECO:0000313" key="12">
    <source>
        <dbReference type="Proteomes" id="UP000076842"/>
    </source>
</evidence>
<evidence type="ECO:0000259" key="10">
    <source>
        <dbReference type="Pfam" id="PF02230"/>
    </source>
</evidence>
<dbReference type="InterPro" id="IPR029058">
    <property type="entry name" value="AB_hydrolase_fold"/>
</dbReference>
<keyword evidence="5" id="KW-0378">Hydrolase</keyword>
<evidence type="ECO:0000256" key="5">
    <source>
        <dbReference type="ARBA" id="ARBA00022801"/>
    </source>
</evidence>
<evidence type="ECO:0000256" key="7">
    <source>
        <dbReference type="ARBA" id="ARBA00029392"/>
    </source>
</evidence>
<dbReference type="EC" id="3.1.2.22" evidence="2"/>
<evidence type="ECO:0000256" key="6">
    <source>
        <dbReference type="ARBA" id="ARBA00022832"/>
    </source>
</evidence>
<evidence type="ECO:0000256" key="8">
    <source>
        <dbReference type="ARBA" id="ARBA00031195"/>
    </source>
</evidence>
<keyword evidence="4" id="KW-0719">Serine esterase</keyword>
<dbReference type="InterPro" id="IPR050565">
    <property type="entry name" value="LYPA1-2/EST-like"/>
</dbReference>
<dbReference type="GO" id="GO:0052689">
    <property type="term" value="F:carboxylic ester hydrolase activity"/>
    <property type="evidence" value="ECO:0007669"/>
    <property type="project" value="UniProtKB-KW"/>
</dbReference>
<dbReference type="InterPro" id="IPR003140">
    <property type="entry name" value="PLipase/COase/thioEstase"/>
</dbReference>
<feature type="domain" description="Phospholipase/carboxylesterase/thioesterase" evidence="10">
    <location>
        <begin position="14"/>
        <end position="237"/>
    </location>
</feature>
<accession>A0A165DQL0</accession>
<dbReference type="GO" id="GO:0008474">
    <property type="term" value="F:palmitoyl-(protein) hydrolase activity"/>
    <property type="evidence" value="ECO:0007669"/>
    <property type="project" value="UniProtKB-EC"/>
</dbReference>
<dbReference type="SUPFAM" id="SSF53474">
    <property type="entry name" value="alpha/beta-Hydrolases"/>
    <property type="match status" value="1"/>
</dbReference>
<name>A0A165DQL0_9BASI</name>
<dbReference type="FunCoup" id="A0A165DQL0">
    <property type="interactions" value="381"/>
</dbReference>
<keyword evidence="6" id="KW-0443">Lipid metabolism</keyword>
<dbReference type="STRING" id="1353952.A0A165DQL0"/>
<evidence type="ECO:0000256" key="2">
    <source>
        <dbReference type="ARBA" id="ARBA00012423"/>
    </source>
</evidence>
<keyword evidence="6" id="KW-0276">Fatty acid metabolism</keyword>
<evidence type="ECO:0000256" key="9">
    <source>
        <dbReference type="ARBA" id="ARBA00047337"/>
    </source>
</evidence>
<evidence type="ECO:0000256" key="1">
    <source>
        <dbReference type="ARBA" id="ARBA00006499"/>
    </source>
</evidence>
<comment type="function">
    <text evidence="7">Hydrolyzes fatty acids from S-acylated cysteine residues in proteins with a strong preference for palmitoylated G-alpha proteins over other acyl substrates. Mediates the deacylation of G-alpha proteins such as GPA1 in vivo, but has weak or no activity toward palmitoylated Ras proteins. Has weak lysophospholipase activity in vitro; however such activity may not exist in vivo.</text>
</comment>
<dbReference type="Pfam" id="PF02230">
    <property type="entry name" value="Abhydrolase_2"/>
    <property type="match status" value="1"/>
</dbReference>
<protein>
    <recommendedName>
        <fullName evidence="3">Acyl-protein thioesterase 1</fullName>
        <ecNumber evidence="2">3.1.2.22</ecNumber>
    </recommendedName>
    <alternativeName>
        <fullName evidence="8">Palmitoyl-protein hydrolase</fullName>
    </alternativeName>
</protein>
<keyword evidence="12" id="KW-1185">Reference proteome</keyword>
<dbReference type="Proteomes" id="UP000076842">
    <property type="component" value="Unassembled WGS sequence"/>
</dbReference>
<organism evidence="11 12">
    <name type="scientific">Calocera cornea HHB12733</name>
    <dbReference type="NCBI Taxonomy" id="1353952"/>
    <lineage>
        <taxon>Eukaryota</taxon>
        <taxon>Fungi</taxon>
        <taxon>Dikarya</taxon>
        <taxon>Basidiomycota</taxon>
        <taxon>Agaricomycotina</taxon>
        <taxon>Dacrymycetes</taxon>
        <taxon>Dacrymycetales</taxon>
        <taxon>Dacrymycetaceae</taxon>
        <taxon>Calocera</taxon>
    </lineage>
</organism>
<proteinExistence type="inferred from homology"/>
<dbReference type="AlphaFoldDB" id="A0A165DQL0"/>
<dbReference type="PANTHER" id="PTHR10655:SF17">
    <property type="entry name" value="LYSOPHOSPHOLIPASE-LIKE PROTEIN 1"/>
    <property type="match status" value="1"/>
</dbReference>
<gene>
    <name evidence="11" type="ORF">CALCODRAFT_440331</name>
</gene>
<comment type="similarity">
    <text evidence="1">Belongs to the AB hydrolase superfamily. AB hydrolase 2 family.</text>
</comment>
<dbReference type="EMBL" id="KV424041">
    <property type="protein sequence ID" value="KZT53318.1"/>
    <property type="molecule type" value="Genomic_DNA"/>
</dbReference>
<comment type="catalytic activity">
    <reaction evidence="9">
        <text>S-hexadecanoyl-L-cysteinyl-[protein] + H2O = L-cysteinyl-[protein] + hexadecanoate + H(+)</text>
        <dbReference type="Rhea" id="RHEA:19233"/>
        <dbReference type="Rhea" id="RHEA-COMP:10131"/>
        <dbReference type="Rhea" id="RHEA-COMP:11032"/>
        <dbReference type="ChEBI" id="CHEBI:7896"/>
        <dbReference type="ChEBI" id="CHEBI:15377"/>
        <dbReference type="ChEBI" id="CHEBI:15378"/>
        <dbReference type="ChEBI" id="CHEBI:29950"/>
        <dbReference type="ChEBI" id="CHEBI:74151"/>
        <dbReference type="EC" id="3.1.2.22"/>
    </reaction>
</comment>